<evidence type="ECO:0000313" key="3">
    <source>
        <dbReference type="EMBL" id="VCW69685.1"/>
    </source>
</evidence>
<feature type="region of interest" description="Disordered" evidence="2">
    <location>
        <begin position="1"/>
        <end position="46"/>
    </location>
</feature>
<sequence>PETPGTQPQRGAVPAFLDRIQGLSTGEEETLERMESEGSDEAEEDGQQLVVLDPDHPLMVRFQAALKNHLNRQIENLKLELQELSVATKQSQVQRQELGMDLYGVQQHLARLQMQLERNHDLHSMAACARRRREEELQ</sequence>
<gene>
    <name evidence="3" type="ORF">BN2614_LOCUS2</name>
</gene>
<evidence type="ECO:0000256" key="1">
    <source>
        <dbReference type="SAM" id="Coils"/>
    </source>
</evidence>
<reference evidence="3 4" key="1">
    <citation type="submission" date="2018-10" db="EMBL/GenBank/DDBJ databases">
        <authorList>
            <person name="Ekblom R."/>
            <person name="Jareborg N."/>
        </authorList>
    </citation>
    <scope>NUCLEOTIDE SEQUENCE [LARGE SCALE GENOMIC DNA]</scope>
    <source>
        <tissue evidence="3">Muscle</tissue>
    </source>
</reference>
<feature type="non-terminal residue" evidence="3">
    <location>
        <position position="138"/>
    </location>
</feature>
<dbReference type="GO" id="GO:0005929">
    <property type="term" value="C:cilium"/>
    <property type="evidence" value="ECO:0007669"/>
    <property type="project" value="TreeGrafter"/>
</dbReference>
<organism evidence="3 4">
    <name type="scientific">Gulo gulo</name>
    <name type="common">Wolverine</name>
    <name type="synonym">Gluton</name>
    <dbReference type="NCBI Taxonomy" id="48420"/>
    <lineage>
        <taxon>Eukaryota</taxon>
        <taxon>Metazoa</taxon>
        <taxon>Chordata</taxon>
        <taxon>Craniata</taxon>
        <taxon>Vertebrata</taxon>
        <taxon>Euteleostomi</taxon>
        <taxon>Mammalia</taxon>
        <taxon>Eutheria</taxon>
        <taxon>Laurasiatheria</taxon>
        <taxon>Carnivora</taxon>
        <taxon>Caniformia</taxon>
        <taxon>Musteloidea</taxon>
        <taxon>Mustelidae</taxon>
        <taxon>Guloninae</taxon>
        <taxon>Gulo</taxon>
    </lineage>
</organism>
<comment type="caution">
    <text evidence="3">The sequence shown here is derived from an EMBL/GenBank/DDBJ whole genome shotgun (WGS) entry which is preliminary data.</text>
</comment>
<evidence type="ECO:0000313" key="4">
    <source>
        <dbReference type="Proteomes" id="UP000269945"/>
    </source>
</evidence>
<evidence type="ECO:0000256" key="2">
    <source>
        <dbReference type="SAM" id="MobiDB-lite"/>
    </source>
</evidence>
<dbReference type="GO" id="GO:0005576">
    <property type="term" value="C:extracellular region"/>
    <property type="evidence" value="ECO:0007669"/>
    <property type="project" value="GOC"/>
</dbReference>
<dbReference type="GO" id="GO:0005737">
    <property type="term" value="C:cytoplasm"/>
    <property type="evidence" value="ECO:0007669"/>
    <property type="project" value="TreeGrafter"/>
</dbReference>
<dbReference type="PANTHER" id="PTHR16275:SF8">
    <property type="entry name" value="COILED-COIL DOMAIN-CONTAINING PROTEIN 40"/>
    <property type="match status" value="1"/>
</dbReference>
<dbReference type="GO" id="GO:0060287">
    <property type="term" value="P:epithelial cilium movement involved in determination of left/right asymmetry"/>
    <property type="evidence" value="ECO:0007669"/>
    <property type="project" value="TreeGrafter"/>
</dbReference>
<name>A0A9X9LJR6_GULGU</name>
<keyword evidence="1" id="KW-0175">Coiled coil</keyword>
<dbReference type="EMBL" id="CYRY02005238">
    <property type="protein sequence ID" value="VCW69685.1"/>
    <property type="molecule type" value="Genomic_DNA"/>
</dbReference>
<dbReference type="AlphaFoldDB" id="A0A9X9LJR6"/>
<dbReference type="GO" id="GO:0035082">
    <property type="term" value="P:axoneme assembly"/>
    <property type="evidence" value="ECO:0007669"/>
    <property type="project" value="InterPro"/>
</dbReference>
<dbReference type="GO" id="GO:0001947">
    <property type="term" value="P:heart looping"/>
    <property type="evidence" value="ECO:0007669"/>
    <property type="project" value="TreeGrafter"/>
</dbReference>
<dbReference type="PANTHER" id="PTHR16275">
    <property type="entry name" value="COILED-COIL DOMAIN-CONTAINING PROTEIN 40"/>
    <property type="match status" value="1"/>
</dbReference>
<dbReference type="InterPro" id="IPR037386">
    <property type="entry name" value="CCDC40"/>
</dbReference>
<accession>A0A9X9LJR6</accession>
<proteinExistence type="predicted"/>
<protein>
    <submittedName>
        <fullName evidence="3">Uncharacterized protein</fullName>
    </submittedName>
</protein>
<feature type="compositionally biased region" description="Acidic residues" evidence="2">
    <location>
        <begin position="37"/>
        <end position="46"/>
    </location>
</feature>
<feature type="coiled-coil region" evidence="1">
    <location>
        <begin position="67"/>
        <end position="94"/>
    </location>
</feature>
<feature type="non-terminal residue" evidence="3">
    <location>
        <position position="1"/>
    </location>
</feature>
<keyword evidence="4" id="KW-1185">Reference proteome</keyword>
<dbReference type="Proteomes" id="UP000269945">
    <property type="component" value="Unassembled WGS sequence"/>
</dbReference>